<dbReference type="Proteomes" id="UP001310387">
    <property type="component" value="Unassembled WGS sequence"/>
</dbReference>
<protein>
    <submittedName>
        <fullName evidence="2">Uncharacterized protein</fullName>
    </submittedName>
</protein>
<dbReference type="RefSeq" id="WP_332902226.1">
    <property type="nucleotide sequence ID" value="NZ_JBAGLP010000118.1"/>
</dbReference>
<evidence type="ECO:0000256" key="1">
    <source>
        <dbReference type="SAM" id="MobiDB-lite"/>
    </source>
</evidence>
<reference evidence="2" key="1">
    <citation type="journal article" date="2024" name="Antonie Van Leeuwenhoek">
        <title>Isoptericola haloaureus sp. nov., a dimorphic actinobacterium isolated from mangrove sediments of southeast India, implicating biosaline agricultural significance through nitrogen fixation and salt tolerance genes.</title>
        <authorList>
            <person name="Prathaban M."/>
            <person name="Prathiviraj R."/>
            <person name="Ravichandran M."/>
            <person name="Natarajan S.D."/>
            <person name="Sobanaa M."/>
            <person name="Hari Krishna Kumar S."/>
            <person name="Chandrasekar V."/>
            <person name="Selvin J."/>
        </authorList>
    </citation>
    <scope>NUCLEOTIDE SEQUENCE</scope>
    <source>
        <strain evidence="2">MP1014</strain>
    </source>
</reference>
<name>A0ABU7Z862_9MICO</name>
<keyword evidence="3" id="KW-1185">Reference proteome</keyword>
<proteinExistence type="predicted"/>
<feature type="region of interest" description="Disordered" evidence="1">
    <location>
        <begin position="245"/>
        <end position="266"/>
    </location>
</feature>
<dbReference type="EMBL" id="JBAGLP010000118">
    <property type="protein sequence ID" value="MEG3615587.1"/>
    <property type="molecule type" value="Genomic_DNA"/>
</dbReference>
<organism evidence="2 3">
    <name type="scientific">Isoptericola haloaureus</name>
    <dbReference type="NCBI Taxonomy" id="1542902"/>
    <lineage>
        <taxon>Bacteria</taxon>
        <taxon>Bacillati</taxon>
        <taxon>Actinomycetota</taxon>
        <taxon>Actinomycetes</taxon>
        <taxon>Micrococcales</taxon>
        <taxon>Promicromonosporaceae</taxon>
        <taxon>Isoptericola</taxon>
    </lineage>
</organism>
<sequence length="266" mass="29841">MTNKTGGYVLVGTRDKPYTTHPYSHVWRFWASKTSFYIKPRNPELGKIKVSLHGPDDRPGIGPPIFKYGFDSSVSDRTGVLHDKEFDKRVYPGEEVAQDAHRVLRIRIPWDTLRPGDPPGSGKLKLSPEMDGLIARPPRIGYASDLDVYVSDGEPYWPVPAEQITEAKAAIGPYRNDAGQFMTIAAFERRIFETPTPRDATAIPPMNRSDTLRGVYFGNPGDGLFPWVVETFISRKALSDPTNYRRPKPISLAPLQPRPGFYSGHD</sequence>
<reference evidence="2" key="2">
    <citation type="submission" date="2024-02" db="EMBL/GenBank/DDBJ databases">
        <authorList>
            <person name="Prathaban M."/>
            <person name="Mythili R."/>
            <person name="Sharmila Devi N."/>
            <person name="Sobanaa M."/>
            <person name="Prathiviraj R."/>
            <person name="Selvin J."/>
        </authorList>
    </citation>
    <scope>NUCLEOTIDE SEQUENCE</scope>
    <source>
        <strain evidence="2">MP1014</strain>
    </source>
</reference>
<evidence type="ECO:0000313" key="2">
    <source>
        <dbReference type="EMBL" id="MEG3615587.1"/>
    </source>
</evidence>
<evidence type="ECO:0000313" key="3">
    <source>
        <dbReference type="Proteomes" id="UP001310387"/>
    </source>
</evidence>
<comment type="caution">
    <text evidence="2">The sequence shown here is derived from an EMBL/GenBank/DDBJ whole genome shotgun (WGS) entry which is preliminary data.</text>
</comment>
<gene>
    <name evidence="2" type="ORF">V5O49_10680</name>
</gene>
<accession>A0ABU7Z862</accession>